<proteinExistence type="predicted"/>
<dbReference type="Gene3D" id="3.30.70.2660">
    <property type="match status" value="1"/>
</dbReference>
<sequence length="262" mass="30216">MLIRRLETVKLYKFKISGKTSVFKRSDQNGSNTYSYTFMTQQSLKGILGAIIGLKGYDNSGLSPLIMDQSLEFNEVFKDLKISIVPVFSEANFMYYYNTRTNATGLANKKEGKIGVSLLLREQWIVNVEYIVYLDVSLIDEEYREKLKHNLKNEEAEFIPYLGRREHFAKVYDFKLVDGIIEEEKSFVCLSTLPRADVSQVEIISKGTDDIITFSEISPSGITSDFYHTFKEFVYTNQKVELNETDIEGQYYKVNEGTLCLY</sequence>
<dbReference type="AlphaFoldDB" id="A0A6M6E2P5"/>
<evidence type="ECO:0000313" key="2">
    <source>
        <dbReference type="Proteomes" id="UP000501076"/>
    </source>
</evidence>
<evidence type="ECO:0000313" key="1">
    <source>
        <dbReference type="EMBL" id="QJX79934.1"/>
    </source>
</evidence>
<organism evidence="1 2">
    <name type="scientific">Priestia megaterium</name>
    <name type="common">Bacillus megaterium</name>
    <dbReference type="NCBI Taxonomy" id="1404"/>
    <lineage>
        <taxon>Bacteria</taxon>
        <taxon>Bacillati</taxon>
        <taxon>Bacillota</taxon>
        <taxon>Bacilli</taxon>
        <taxon>Bacillales</taxon>
        <taxon>Bacillaceae</taxon>
        <taxon>Priestia</taxon>
    </lineage>
</organism>
<geneLocation type="plasmid" evidence="2">
    <name>pfdu301a</name>
</geneLocation>
<dbReference type="GO" id="GO:0043571">
    <property type="term" value="P:maintenance of CRISPR repeat elements"/>
    <property type="evidence" value="ECO:0007669"/>
    <property type="project" value="InterPro"/>
</dbReference>
<dbReference type="InterPro" id="IPR021124">
    <property type="entry name" value="CRISPR-assoc_prot_Cas5"/>
</dbReference>
<evidence type="ECO:0008006" key="3">
    <source>
        <dbReference type="Google" id="ProtNLM"/>
    </source>
</evidence>
<reference evidence="1 2" key="1">
    <citation type="submission" date="2019-10" db="EMBL/GenBank/DDBJ databases">
        <title>Complete genome sequences for adaption low water activity.</title>
        <authorList>
            <person name="Zhao L."/>
            <person name="Zhong J."/>
        </authorList>
    </citation>
    <scope>NUCLEOTIDE SEQUENCE [LARGE SCALE GENOMIC DNA]</scope>
    <source>
        <strain evidence="1 2">FDU301</strain>
        <plasmid evidence="2">pfdu301a</plasmid>
    </source>
</reference>
<dbReference type="EMBL" id="CP045273">
    <property type="protein sequence ID" value="QJX79934.1"/>
    <property type="molecule type" value="Genomic_DNA"/>
</dbReference>
<dbReference type="Pfam" id="PF09704">
    <property type="entry name" value="Cas_Cas5d"/>
    <property type="match status" value="1"/>
</dbReference>
<protein>
    <recommendedName>
        <fullName evidence="3">Type I-B CRISPR-associated protein Cas5</fullName>
    </recommendedName>
</protein>
<accession>A0A6M6E2P5</accession>
<keyword evidence="1" id="KW-0614">Plasmid</keyword>
<dbReference type="Proteomes" id="UP000501076">
    <property type="component" value="Plasmid pFDU301A"/>
</dbReference>
<name>A0A6M6E2P5_PRIMG</name>
<gene>
    <name evidence="1" type="ORF">FDZ14_27930</name>
</gene>